<name>A0A7S1BHQ2_9STRA</name>
<dbReference type="InterPro" id="IPR007788">
    <property type="entry name" value="QCT"/>
</dbReference>
<proteinExistence type="predicted"/>
<evidence type="ECO:0000313" key="1">
    <source>
        <dbReference type="EMBL" id="CAD8886774.1"/>
    </source>
</evidence>
<reference evidence="1" key="1">
    <citation type="submission" date="2021-01" db="EMBL/GenBank/DDBJ databases">
        <authorList>
            <person name="Corre E."/>
            <person name="Pelletier E."/>
            <person name="Niang G."/>
            <person name="Scheremetjew M."/>
            <person name="Finn R."/>
            <person name="Kale V."/>
            <person name="Holt S."/>
            <person name="Cochrane G."/>
            <person name="Meng A."/>
            <person name="Brown T."/>
            <person name="Cohen L."/>
        </authorList>
    </citation>
    <scope>NUCLEOTIDE SEQUENCE</scope>
    <source>
        <strain evidence="1">308</strain>
    </source>
</reference>
<gene>
    <name evidence="1" type="ORF">CHYS00102_LOCUS13972</name>
</gene>
<accession>A0A7S1BHQ2</accession>
<dbReference type="AlphaFoldDB" id="A0A7S1BHQ2"/>
<dbReference type="SUPFAM" id="SSF63825">
    <property type="entry name" value="YWTD domain"/>
    <property type="match status" value="1"/>
</dbReference>
<evidence type="ECO:0008006" key="2">
    <source>
        <dbReference type="Google" id="ProtNLM"/>
    </source>
</evidence>
<dbReference type="Pfam" id="PF05096">
    <property type="entry name" value="Glu_cyclase_2"/>
    <property type="match status" value="1"/>
</dbReference>
<sequence length="255" mass="29919">MNFLSVMEQLFFQNISKGEVVKSTPTMPKKYFGEGITHYFDRKNRRKRIIQITWKSQEGFIYTPNLRQVDKFSFVTSTTEGWGITHDGNATFVVSDGSEFLHFWDAATLQEVRRVPVRLPDGTAIYYLNELEYVNGRVLANQWYSDNIYNIDPRSGEVMRVYDFTSLREQLPSYHGVLNGISIAEKSGELFITGKKWPNIFRVKLLDCWDDETWYFRKWRNRTCKVFLKKKKKNKCEKMSRGVLVKDSCCQSCSS</sequence>
<dbReference type="GO" id="GO:0016603">
    <property type="term" value="F:glutaminyl-peptide cyclotransferase activity"/>
    <property type="evidence" value="ECO:0007669"/>
    <property type="project" value="InterPro"/>
</dbReference>
<dbReference type="PANTHER" id="PTHR31270:SF1">
    <property type="entry name" value="GLUTAMINYL-PEPTIDE CYCLOTRANSFERASE"/>
    <property type="match status" value="1"/>
</dbReference>
<protein>
    <recommendedName>
        <fullName evidence="2">Glutamine cyclotransferase</fullName>
    </recommendedName>
</protein>
<organism evidence="1">
    <name type="scientific">Corethron hystrix</name>
    <dbReference type="NCBI Taxonomy" id="216773"/>
    <lineage>
        <taxon>Eukaryota</taxon>
        <taxon>Sar</taxon>
        <taxon>Stramenopiles</taxon>
        <taxon>Ochrophyta</taxon>
        <taxon>Bacillariophyta</taxon>
        <taxon>Coscinodiscophyceae</taxon>
        <taxon>Corethrophycidae</taxon>
        <taxon>Corethrales</taxon>
        <taxon>Corethraceae</taxon>
        <taxon>Corethron</taxon>
    </lineage>
</organism>
<dbReference type="PANTHER" id="PTHR31270">
    <property type="entry name" value="GLUTAMINYL-PEPTIDE CYCLOTRANSFERASE"/>
    <property type="match status" value="1"/>
</dbReference>
<dbReference type="EMBL" id="HBFR01019299">
    <property type="protein sequence ID" value="CAD8886774.1"/>
    <property type="molecule type" value="Transcribed_RNA"/>
</dbReference>